<feature type="compositionally biased region" description="Acidic residues" evidence="2">
    <location>
        <begin position="29"/>
        <end position="39"/>
    </location>
</feature>
<feature type="region of interest" description="Disordered" evidence="2">
    <location>
        <begin position="1"/>
        <end position="99"/>
    </location>
</feature>
<dbReference type="Proteomes" id="UP001161017">
    <property type="component" value="Unassembled WGS sequence"/>
</dbReference>
<name>A0AA43U063_9LECA</name>
<feature type="compositionally biased region" description="Low complexity" evidence="2">
    <location>
        <begin position="85"/>
        <end position="98"/>
    </location>
</feature>
<sequence length="317" mass="34386">MSSSGSSDGSAAYDAPPSPDGLFLNQEPEQQEAEYDDPPSPDGLFLNQEPEQQEAEYDAPPSADDVFIKQEPGQQEPEQQEPEEQATQPPTEPTLTEQLVSSARLLSREREAHAETFDTLVTRERQITRLRCEKEQLQAANAKLQEENEGLLGEKKWLEQDSDDLQAQVRDFQRALGGQNRNQRHSATQTDPVTVERPTEVDDADAANARPQDAATAPTATAAATATAPVAAPPAAGTAQYCSVCLHSVQNIPATTMRRHLEACGITAQDCVSLTPAQVKSQRKARRASKAAAPAGKKRSAEEGPVSGRLRKRVRNA</sequence>
<evidence type="ECO:0000313" key="3">
    <source>
        <dbReference type="EMBL" id="MDI1491012.1"/>
    </source>
</evidence>
<feature type="coiled-coil region" evidence="1">
    <location>
        <begin position="120"/>
        <end position="175"/>
    </location>
</feature>
<evidence type="ECO:0000256" key="1">
    <source>
        <dbReference type="SAM" id="Coils"/>
    </source>
</evidence>
<gene>
    <name evidence="3" type="ORF">OHK93_002217</name>
</gene>
<reference evidence="3" key="1">
    <citation type="journal article" date="2023" name="Genome Biol. Evol.">
        <title>First Whole Genome Sequence and Flow Cytometry Genome Size Data for the Lichen-Forming Fungus Ramalina farinacea (Ascomycota).</title>
        <authorList>
            <person name="Llewellyn T."/>
            <person name="Mian S."/>
            <person name="Hill R."/>
            <person name="Leitch I.J."/>
            <person name="Gaya E."/>
        </authorList>
    </citation>
    <scope>NUCLEOTIDE SEQUENCE</scope>
    <source>
        <strain evidence="3">LIQ254RAFAR</strain>
    </source>
</reference>
<comment type="caution">
    <text evidence="3">The sequence shown here is derived from an EMBL/GenBank/DDBJ whole genome shotgun (WGS) entry which is preliminary data.</text>
</comment>
<dbReference type="EMBL" id="JAPUFD010000013">
    <property type="protein sequence ID" value="MDI1491012.1"/>
    <property type="molecule type" value="Genomic_DNA"/>
</dbReference>
<keyword evidence="4" id="KW-1185">Reference proteome</keyword>
<feature type="region of interest" description="Disordered" evidence="2">
    <location>
        <begin position="175"/>
        <end position="198"/>
    </location>
</feature>
<feature type="compositionally biased region" description="Polar residues" evidence="2">
    <location>
        <begin position="179"/>
        <end position="192"/>
    </location>
</feature>
<feature type="region of interest" description="Disordered" evidence="2">
    <location>
        <begin position="279"/>
        <end position="317"/>
    </location>
</feature>
<keyword evidence="1" id="KW-0175">Coiled coil</keyword>
<evidence type="ECO:0000256" key="2">
    <source>
        <dbReference type="SAM" id="MobiDB-lite"/>
    </source>
</evidence>
<proteinExistence type="predicted"/>
<feature type="compositionally biased region" description="Low complexity" evidence="2">
    <location>
        <begin position="1"/>
        <end position="15"/>
    </location>
</feature>
<evidence type="ECO:0000313" key="4">
    <source>
        <dbReference type="Proteomes" id="UP001161017"/>
    </source>
</evidence>
<accession>A0AA43U063</accession>
<protein>
    <submittedName>
        <fullName evidence="3">Uncharacterized protein</fullName>
    </submittedName>
</protein>
<organism evidence="3 4">
    <name type="scientific">Ramalina farinacea</name>
    <dbReference type="NCBI Taxonomy" id="258253"/>
    <lineage>
        <taxon>Eukaryota</taxon>
        <taxon>Fungi</taxon>
        <taxon>Dikarya</taxon>
        <taxon>Ascomycota</taxon>
        <taxon>Pezizomycotina</taxon>
        <taxon>Lecanoromycetes</taxon>
        <taxon>OSLEUM clade</taxon>
        <taxon>Lecanoromycetidae</taxon>
        <taxon>Lecanorales</taxon>
        <taxon>Lecanorineae</taxon>
        <taxon>Ramalinaceae</taxon>
        <taxon>Ramalina</taxon>
    </lineage>
</organism>
<dbReference type="AlphaFoldDB" id="A0AA43U063"/>